<sequence>MGYSQDKNSAGTTLSRRSQKRKRNDADSEIPVEDARTTNSSKVGGNTPKKLRGHGSLAAVTAIKEARAPVMGKQLSASMKDTSNPQKPFMDKDYREKGKPERDGEKPKRFIVFIGNLPFTATTASISKHFASLKPSSIRHITHKDQPTKSKGFAFLEFDGYDRMKTCLKLHHQSTFDDGLSAARKINVELTAGGGGAKSKERRTRLKTKNQKLNEERKRRNQEEDKAKQDKRNFVEDASDIHPSRRNMVPTA</sequence>
<dbReference type="EMBL" id="JAGHQL010000027">
    <property type="protein sequence ID" value="KAH0543772.1"/>
    <property type="molecule type" value="Genomic_DNA"/>
</dbReference>
<dbReference type="Proteomes" id="UP000698800">
    <property type="component" value="Unassembled WGS sequence"/>
</dbReference>
<feature type="compositionally biased region" description="Basic and acidic residues" evidence="3">
    <location>
        <begin position="89"/>
        <end position="106"/>
    </location>
</feature>
<comment type="caution">
    <text evidence="5">The sequence shown here is derived from an EMBL/GenBank/DDBJ whole genome shotgun (WGS) entry which is preliminary data.</text>
</comment>
<feature type="region of interest" description="Disordered" evidence="3">
    <location>
        <begin position="1"/>
        <end position="106"/>
    </location>
</feature>
<dbReference type="Gene3D" id="3.30.70.330">
    <property type="match status" value="1"/>
</dbReference>
<dbReference type="PANTHER" id="PTHR23236">
    <property type="entry name" value="EUKARYOTIC TRANSLATION INITIATION FACTOR 4B/4H"/>
    <property type="match status" value="1"/>
</dbReference>
<dbReference type="SMART" id="SM00360">
    <property type="entry name" value="RRM"/>
    <property type="match status" value="1"/>
</dbReference>
<evidence type="ECO:0000256" key="1">
    <source>
        <dbReference type="ARBA" id="ARBA00022884"/>
    </source>
</evidence>
<dbReference type="AlphaFoldDB" id="A0A9P8IAL8"/>
<feature type="compositionally biased region" description="Basic and acidic residues" evidence="3">
    <location>
        <begin position="212"/>
        <end position="243"/>
    </location>
</feature>
<gene>
    <name evidence="5" type="ORF">FGG08_001954</name>
</gene>
<dbReference type="CDD" id="cd12400">
    <property type="entry name" value="RRM_Nop6"/>
    <property type="match status" value="1"/>
</dbReference>
<dbReference type="Pfam" id="PF00076">
    <property type="entry name" value="RRM_1"/>
    <property type="match status" value="1"/>
</dbReference>
<dbReference type="PROSITE" id="PS50102">
    <property type="entry name" value="RRM"/>
    <property type="match status" value="1"/>
</dbReference>
<name>A0A9P8IAL8_9PEZI</name>
<evidence type="ECO:0000256" key="3">
    <source>
        <dbReference type="SAM" id="MobiDB-lite"/>
    </source>
</evidence>
<feature type="compositionally biased region" description="Polar residues" evidence="3">
    <location>
        <begin position="75"/>
        <end position="86"/>
    </location>
</feature>
<feature type="domain" description="RRM" evidence="4">
    <location>
        <begin position="110"/>
        <end position="193"/>
    </location>
</feature>
<feature type="region of interest" description="Disordered" evidence="3">
    <location>
        <begin position="191"/>
        <end position="252"/>
    </location>
</feature>
<organism evidence="5 6">
    <name type="scientific">Glutinoglossum americanum</name>
    <dbReference type="NCBI Taxonomy" id="1670608"/>
    <lineage>
        <taxon>Eukaryota</taxon>
        <taxon>Fungi</taxon>
        <taxon>Dikarya</taxon>
        <taxon>Ascomycota</taxon>
        <taxon>Pezizomycotina</taxon>
        <taxon>Geoglossomycetes</taxon>
        <taxon>Geoglossales</taxon>
        <taxon>Geoglossaceae</taxon>
        <taxon>Glutinoglossum</taxon>
    </lineage>
</organism>
<dbReference type="FunFam" id="3.30.70.330:FF:000376">
    <property type="entry name" value="Putative RNA binding protein"/>
    <property type="match status" value="1"/>
</dbReference>
<feature type="compositionally biased region" description="Basic residues" evidence="3">
    <location>
        <begin position="200"/>
        <end position="210"/>
    </location>
</feature>
<feature type="compositionally biased region" description="Polar residues" evidence="3">
    <location>
        <begin position="1"/>
        <end position="16"/>
    </location>
</feature>
<dbReference type="OrthoDB" id="167718at2759"/>
<dbReference type="GO" id="GO:0042274">
    <property type="term" value="P:ribosomal small subunit biogenesis"/>
    <property type="evidence" value="ECO:0007669"/>
    <property type="project" value="TreeGrafter"/>
</dbReference>
<dbReference type="SUPFAM" id="SSF54928">
    <property type="entry name" value="RNA-binding domain, RBD"/>
    <property type="match status" value="1"/>
</dbReference>
<evidence type="ECO:0000256" key="2">
    <source>
        <dbReference type="PROSITE-ProRule" id="PRU00176"/>
    </source>
</evidence>
<dbReference type="PANTHER" id="PTHR23236:SF51">
    <property type="entry name" value="NUCLEOLAR PROTEIN 6"/>
    <property type="match status" value="1"/>
</dbReference>
<keyword evidence="1 2" id="KW-0694">RNA-binding</keyword>
<evidence type="ECO:0000313" key="5">
    <source>
        <dbReference type="EMBL" id="KAH0543772.1"/>
    </source>
</evidence>
<reference evidence="5" key="1">
    <citation type="submission" date="2021-03" db="EMBL/GenBank/DDBJ databases">
        <title>Comparative genomics and phylogenomic investigation of the class Geoglossomycetes provide insights into ecological specialization and systematics.</title>
        <authorList>
            <person name="Melie T."/>
            <person name="Pirro S."/>
            <person name="Miller A.N."/>
            <person name="Quandt A."/>
        </authorList>
    </citation>
    <scope>NUCLEOTIDE SEQUENCE</scope>
    <source>
        <strain evidence="5">GBOQ0MN5Z8</strain>
    </source>
</reference>
<evidence type="ECO:0000313" key="6">
    <source>
        <dbReference type="Proteomes" id="UP000698800"/>
    </source>
</evidence>
<dbReference type="InterPro" id="IPR000504">
    <property type="entry name" value="RRM_dom"/>
</dbReference>
<protein>
    <recommendedName>
        <fullName evidence="4">RRM domain-containing protein</fullName>
    </recommendedName>
</protein>
<keyword evidence="6" id="KW-1185">Reference proteome</keyword>
<evidence type="ECO:0000259" key="4">
    <source>
        <dbReference type="PROSITE" id="PS50102"/>
    </source>
</evidence>
<accession>A0A9P8IAL8</accession>
<dbReference type="GO" id="GO:0019843">
    <property type="term" value="F:rRNA binding"/>
    <property type="evidence" value="ECO:0007669"/>
    <property type="project" value="TreeGrafter"/>
</dbReference>
<proteinExistence type="predicted"/>
<dbReference type="InterPro" id="IPR012677">
    <property type="entry name" value="Nucleotide-bd_a/b_plait_sf"/>
</dbReference>
<dbReference type="InterPro" id="IPR034228">
    <property type="entry name" value="Nop6_RRM"/>
</dbReference>
<dbReference type="InterPro" id="IPR035979">
    <property type="entry name" value="RBD_domain_sf"/>
</dbReference>
<dbReference type="GO" id="GO:0005730">
    <property type="term" value="C:nucleolus"/>
    <property type="evidence" value="ECO:0007669"/>
    <property type="project" value="TreeGrafter"/>
</dbReference>